<dbReference type="PROSITE" id="PS50956">
    <property type="entry name" value="HTH_ASNC_2"/>
    <property type="match status" value="1"/>
</dbReference>
<keyword evidence="2" id="KW-0238">DNA-binding</keyword>
<dbReference type="InterPro" id="IPR036388">
    <property type="entry name" value="WH-like_DNA-bd_sf"/>
</dbReference>
<reference evidence="7" key="1">
    <citation type="journal article" date="2019" name="Int. J. Syst. Evol. Microbiol.">
        <title>The Global Catalogue of Microorganisms (GCM) 10K type strain sequencing project: providing services to taxonomists for standard genome sequencing and annotation.</title>
        <authorList>
            <consortium name="The Broad Institute Genomics Platform"/>
            <consortium name="The Broad Institute Genome Sequencing Center for Infectious Disease"/>
            <person name="Wu L."/>
            <person name="Ma J."/>
        </authorList>
    </citation>
    <scope>NUCLEOTIDE SEQUENCE [LARGE SCALE GENOMIC DNA]</scope>
    <source>
        <strain evidence="7">2902at01</strain>
    </source>
</reference>
<dbReference type="InterPro" id="IPR011991">
    <property type="entry name" value="ArsR-like_HTH"/>
</dbReference>
<dbReference type="Pfam" id="PF13412">
    <property type="entry name" value="HTH_24"/>
    <property type="match status" value="1"/>
</dbReference>
<dbReference type="PANTHER" id="PTHR30154:SF34">
    <property type="entry name" value="TRANSCRIPTIONAL REGULATOR AZLB"/>
    <property type="match status" value="1"/>
</dbReference>
<evidence type="ECO:0000256" key="2">
    <source>
        <dbReference type="ARBA" id="ARBA00023125"/>
    </source>
</evidence>
<keyword evidence="3" id="KW-0804">Transcription</keyword>
<dbReference type="SMART" id="SM00344">
    <property type="entry name" value="HTH_ASNC"/>
    <property type="match status" value="1"/>
</dbReference>
<dbReference type="InterPro" id="IPR019888">
    <property type="entry name" value="Tscrpt_reg_AsnC-like"/>
</dbReference>
<name>A0ABV8KUF6_9ACTN</name>
<comment type="caution">
    <text evidence="6">The sequence shown here is derived from an EMBL/GenBank/DDBJ whole genome shotgun (WGS) entry which is preliminary data.</text>
</comment>
<gene>
    <name evidence="6" type="ORF">ACFOX0_27930</name>
</gene>
<feature type="region of interest" description="Disordered" evidence="4">
    <location>
        <begin position="1"/>
        <end position="34"/>
    </location>
</feature>
<evidence type="ECO:0000256" key="1">
    <source>
        <dbReference type="ARBA" id="ARBA00023015"/>
    </source>
</evidence>
<dbReference type="InterPro" id="IPR011008">
    <property type="entry name" value="Dimeric_a/b-barrel"/>
</dbReference>
<evidence type="ECO:0000256" key="3">
    <source>
        <dbReference type="ARBA" id="ARBA00023163"/>
    </source>
</evidence>
<dbReference type="Proteomes" id="UP001595868">
    <property type="component" value="Unassembled WGS sequence"/>
</dbReference>
<keyword evidence="1" id="KW-0805">Transcription regulation</keyword>
<proteinExistence type="predicted"/>
<keyword evidence="7" id="KW-1185">Reference proteome</keyword>
<dbReference type="SUPFAM" id="SSF46785">
    <property type="entry name" value="Winged helix' DNA-binding domain"/>
    <property type="match status" value="1"/>
</dbReference>
<organism evidence="6 7">
    <name type="scientific">Micromonospora zhanjiangensis</name>
    <dbReference type="NCBI Taxonomy" id="1522057"/>
    <lineage>
        <taxon>Bacteria</taxon>
        <taxon>Bacillati</taxon>
        <taxon>Actinomycetota</taxon>
        <taxon>Actinomycetes</taxon>
        <taxon>Micromonosporales</taxon>
        <taxon>Micromonosporaceae</taxon>
        <taxon>Micromonospora</taxon>
    </lineage>
</organism>
<protein>
    <submittedName>
        <fullName evidence="6">Lrp/AsnC family transcriptional regulator</fullName>
    </submittedName>
</protein>
<dbReference type="SUPFAM" id="SSF54909">
    <property type="entry name" value="Dimeric alpha+beta barrel"/>
    <property type="match status" value="1"/>
</dbReference>
<dbReference type="InterPro" id="IPR036390">
    <property type="entry name" value="WH_DNA-bd_sf"/>
</dbReference>
<evidence type="ECO:0000256" key="4">
    <source>
        <dbReference type="SAM" id="MobiDB-lite"/>
    </source>
</evidence>
<accession>A0ABV8KUF6</accession>
<feature type="domain" description="HTH asnC-type" evidence="5">
    <location>
        <begin position="34"/>
        <end position="95"/>
    </location>
</feature>
<dbReference type="InterPro" id="IPR019887">
    <property type="entry name" value="Tscrpt_reg_AsnC/Lrp_C"/>
</dbReference>
<sequence length="180" mass="19788">MSQEPRPEAANPAGAGRSARPPDPGRPVGPARPLDEVDRRILDALVRDGRTSIRTLAERIHISRTNAYARVERLIADGVITGFRARIAPEPAGLMTSAYVSLTIEQNTWREVSARLARMRYIEHAALLGGDHDVLALVRAPDNAALRDLVLNQVQGIPGVLSTRTWLVFEEFDGVETPWP</sequence>
<dbReference type="InterPro" id="IPR000485">
    <property type="entry name" value="AsnC-type_HTH_dom"/>
</dbReference>
<dbReference type="CDD" id="cd00090">
    <property type="entry name" value="HTH_ARSR"/>
    <property type="match status" value="1"/>
</dbReference>
<dbReference type="RefSeq" id="WP_377551530.1">
    <property type="nucleotide sequence ID" value="NZ_JBHSBN010000028.1"/>
</dbReference>
<dbReference type="PANTHER" id="PTHR30154">
    <property type="entry name" value="LEUCINE-RESPONSIVE REGULATORY PROTEIN"/>
    <property type="match status" value="1"/>
</dbReference>
<evidence type="ECO:0000259" key="5">
    <source>
        <dbReference type="PROSITE" id="PS50956"/>
    </source>
</evidence>
<dbReference type="Gene3D" id="1.10.10.10">
    <property type="entry name" value="Winged helix-like DNA-binding domain superfamily/Winged helix DNA-binding domain"/>
    <property type="match status" value="1"/>
</dbReference>
<evidence type="ECO:0000313" key="7">
    <source>
        <dbReference type="Proteomes" id="UP001595868"/>
    </source>
</evidence>
<dbReference type="EMBL" id="JBHSBN010000028">
    <property type="protein sequence ID" value="MFC4109746.1"/>
    <property type="molecule type" value="Genomic_DNA"/>
</dbReference>
<dbReference type="PRINTS" id="PR00033">
    <property type="entry name" value="HTHASNC"/>
</dbReference>
<dbReference type="Pfam" id="PF01037">
    <property type="entry name" value="AsnC_trans_reg"/>
    <property type="match status" value="1"/>
</dbReference>
<evidence type="ECO:0000313" key="6">
    <source>
        <dbReference type="EMBL" id="MFC4109746.1"/>
    </source>
</evidence>
<dbReference type="Gene3D" id="3.30.70.920">
    <property type="match status" value="1"/>
</dbReference>